<dbReference type="PANTHER" id="PTHR46459:SF1">
    <property type="entry name" value="E1A-BINDING PROTEIN P400"/>
    <property type="match status" value="1"/>
</dbReference>
<dbReference type="GO" id="GO:0035267">
    <property type="term" value="C:NuA4 histone acetyltransferase complex"/>
    <property type="evidence" value="ECO:0007669"/>
    <property type="project" value="TreeGrafter"/>
</dbReference>
<dbReference type="PROSITE" id="PS51204">
    <property type="entry name" value="HSA"/>
    <property type="match status" value="1"/>
</dbReference>
<feature type="region of interest" description="Disordered" evidence="9">
    <location>
        <begin position="137"/>
        <end position="392"/>
    </location>
</feature>
<evidence type="ECO:0000256" key="2">
    <source>
        <dbReference type="ARBA" id="ARBA00008913"/>
    </source>
</evidence>
<evidence type="ECO:0000259" key="11">
    <source>
        <dbReference type="PROSITE" id="PS51204"/>
    </source>
</evidence>
<dbReference type="GO" id="GO:0003682">
    <property type="term" value="F:chromatin binding"/>
    <property type="evidence" value="ECO:0007669"/>
    <property type="project" value="TreeGrafter"/>
</dbReference>
<feature type="compositionally biased region" description="Polar residues" evidence="9">
    <location>
        <begin position="662"/>
        <end position="677"/>
    </location>
</feature>
<dbReference type="SMART" id="SM00717">
    <property type="entry name" value="SANT"/>
    <property type="match status" value="1"/>
</dbReference>
<dbReference type="InterPro" id="IPR001005">
    <property type="entry name" value="SANT/Myb"/>
</dbReference>
<feature type="compositionally biased region" description="Polar residues" evidence="9">
    <location>
        <begin position="1253"/>
        <end position="1271"/>
    </location>
</feature>
<feature type="region of interest" description="Disordered" evidence="9">
    <location>
        <begin position="1232"/>
        <end position="1379"/>
    </location>
</feature>
<feature type="region of interest" description="Disordered" evidence="9">
    <location>
        <begin position="869"/>
        <end position="905"/>
    </location>
</feature>
<feature type="compositionally biased region" description="Polar residues" evidence="9">
    <location>
        <begin position="1729"/>
        <end position="1745"/>
    </location>
</feature>
<feature type="region of interest" description="Disordered" evidence="9">
    <location>
        <begin position="987"/>
        <end position="1041"/>
    </location>
</feature>
<dbReference type="PANTHER" id="PTHR46459">
    <property type="entry name" value="E1A-BINDING PROTEIN P400-RELATED"/>
    <property type="match status" value="1"/>
</dbReference>
<evidence type="ECO:0000256" key="9">
    <source>
        <dbReference type="SAM" id="MobiDB-lite"/>
    </source>
</evidence>
<reference evidence="12 13" key="1">
    <citation type="submission" date="2019-06" db="EMBL/GenBank/DDBJ databases">
        <authorList>
            <person name="Palmer J.M."/>
        </authorList>
    </citation>
    <scope>NUCLEOTIDE SEQUENCE [LARGE SCALE GENOMIC DNA]</scope>
    <source>
        <strain evidence="12 13">TWF102</strain>
    </source>
</reference>
<feature type="region of interest" description="Disordered" evidence="9">
    <location>
        <begin position="1702"/>
        <end position="1752"/>
    </location>
</feature>
<feature type="compositionally biased region" description="Polar residues" evidence="9">
    <location>
        <begin position="869"/>
        <end position="880"/>
    </location>
</feature>
<evidence type="ECO:0000256" key="5">
    <source>
        <dbReference type="ARBA" id="ARBA00023204"/>
    </source>
</evidence>
<dbReference type="GO" id="GO:0006325">
    <property type="term" value="P:chromatin organization"/>
    <property type="evidence" value="ECO:0007669"/>
    <property type="project" value="UniProtKB-KW"/>
</dbReference>
<keyword evidence="3" id="KW-0227">DNA damage</keyword>
<feature type="region of interest" description="Disordered" evidence="9">
    <location>
        <begin position="622"/>
        <end position="704"/>
    </location>
</feature>
<feature type="region of interest" description="Disordered" evidence="9">
    <location>
        <begin position="1611"/>
        <end position="1645"/>
    </location>
</feature>
<feature type="region of interest" description="Disordered" evidence="9">
    <location>
        <begin position="1183"/>
        <end position="1215"/>
    </location>
</feature>
<comment type="similarity">
    <text evidence="2">Belongs to the EAF1 family.</text>
</comment>
<dbReference type="PROSITE" id="PS50090">
    <property type="entry name" value="MYB_LIKE"/>
    <property type="match status" value="1"/>
</dbReference>
<dbReference type="SUPFAM" id="SSF46689">
    <property type="entry name" value="Homeodomain-like"/>
    <property type="match status" value="1"/>
</dbReference>
<feature type="compositionally biased region" description="Polar residues" evidence="9">
    <location>
        <begin position="1362"/>
        <end position="1379"/>
    </location>
</feature>
<feature type="region of interest" description="Disordered" evidence="9">
    <location>
        <begin position="419"/>
        <end position="451"/>
    </location>
</feature>
<feature type="compositionally biased region" description="Polar residues" evidence="9">
    <location>
        <begin position="170"/>
        <end position="181"/>
    </location>
</feature>
<feature type="region of interest" description="Disordered" evidence="9">
    <location>
        <begin position="1510"/>
        <end position="1530"/>
    </location>
</feature>
<proteinExistence type="inferred from homology"/>
<dbReference type="EMBL" id="WIQW01000009">
    <property type="protein sequence ID" value="KAF3108052.1"/>
    <property type="molecule type" value="Genomic_DNA"/>
</dbReference>
<dbReference type="Proteomes" id="UP000475325">
    <property type="component" value="Unassembled WGS sequence"/>
</dbReference>
<feature type="compositionally biased region" description="Low complexity" evidence="9">
    <location>
        <begin position="488"/>
        <end position="504"/>
    </location>
</feature>
<name>A0A7C8NHU2_ORBOL</name>
<evidence type="ECO:0000256" key="1">
    <source>
        <dbReference type="ARBA" id="ARBA00004123"/>
    </source>
</evidence>
<keyword evidence="4" id="KW-0156">Chromatin regulator</keyword>
<evidence type="ECO:0000256" key="6">
    <source>
        <dbReference type="ARBA" id="ARBA00023242"/>
    </source>
</evidence>
<comment type="caution">
    <text evidence="12">The sequence shown here is derived from an EMBL/GenBank/DDBJ whole genome shotgun (WGS) entry which is preliminary data.</text>
</comment>
<sequence length="1752" mass="189243">MASTETLIRLTKKREALDKLVSNRKRKLQELYRVVNHVQVSCATPRRPGGSSSKLSSYDEEGERKFLESTDINLSVLSPFTYDSKSGITDVDYINRGKAFNANEMLPKSILVVPDIIREALKPIVSSTAQNGDPVAVHVVPSKTDKQPLSKDLSSTDIRQFDNLAIPRSNGATSRATTPKLSNDADESGVKTPVRRSVKQNEEEPPPFSTPTSVSVTENSRSKEPSGHPSSFTEKGVSMDIVPVSQIPDESIEVVGPRASSAQAPISQPRAKSPTPPLLERTTSQKSEQPNLAISTQATQSPQDHIPRPFPTPTTATETEHSILPPTSTPRKSITPPSPAESVSGPDVIPDELPHEPSSDAIFDDAASQVDGAEEMSEVDPDSARETDVSDQIVLAAESSVEKPSSDEVMGEVEKQLQVETALSKQQDEVPSVKQKVENSQIEPNSGPLAKEIQVQGKDLSADAEMVDVPEEVHAALSQPAKPELASEEPSTTESPTIEPKTSSVEGPIPGVEMVSEGIKMAVNEQDNEAKHKLQDSPQSPILPIKREEKTPFESLEPSSATSMGFGVSAISGFPQTPQNLPHDHDTVDNSAIAETPMSVDEAGTHFNSPKATQPLTTAALESINTTVSTPATRASSSRREKRPSVSGGLQLAKIVFHGRSTAATSNSRTETSNELSPSAAPLPPRVGTRSGSISTPARMNSRSLEAQRISSLAELREQHQAQIRQQVANSRKRDDKSRLDVFDYLTAVTASEPLQNSLATSHKTLSTAAFQLLRREKQAIQALTEIQDLQKAGKWSLTQPARAIEPPKQMVHRDYLLMEVKWMSKDFKEDRKWNLVKSKKLADACVAWHVATPEQRKAMCIRTTRDTVPSRNRHVTQVPTPDLMPSDEHSDDDDAMRDDDDGDDHMRDDFVHRLHEVENPGNLFALGTDDIIFEILHNSMTDRMLGELPIFEAPKVADLKGQSIFFDGWKNNEPLGPGAGLKRTLWEAPVEEGPPNKKSRFSYDPEYKLLDSDDEDDDNKEPVRRTPGSAKGVTRSGSPVLQPQNSCVALFNPDFQPVLQRLHNAHPFRPPQEMPPATFFEYRSPSQWTAEEDKELVAAVRKYNHNWWLVSQVMQPKSFLQSGADRRSLWECFERWFMLDPQNQELIKGPFFKPVQQRLDLAARAPTHANAAAQQAAAAAAVASTPGGSNTAVTTPGQPPKRRTSQPMRVERKRNTRTLNMIEQMRKLAKKREVQASKQAQSANIAIKKQQEQSAQQATAPKSEQYTPAQVSRMKHEREVLHRQQAQMAQMAQIQRRQAQAAAASQQQQPSQSGTTATTTAAATASATATATASVSASTTAAATPGATTATTATTNGQTTNNVPVQSRSSLQVSGMQVSGMQVNPAAGVPTTAQQSLLAAQQQRTLMAAASNTAAIQAATHQVNQHLRAQGHTVSRDGQNSPTSLTPEQYRMLIQARMQANAVKLQQANLSQVQAQAQAAAHGGNSQVTSATASHIHAMQQAVAAARAHNNTTQNGQTSGASATANTPAGNSVISAQQAMLRIKQHFPTIGDEYVQRMILQHQAQAKSLGRELTYTHISNLIANLAQQYQGATVQAQAAQQAAHAQQQVQQAQQQQQHAAANAATATAHHQAGHSQSPPHHAVVGVSHVGAGGIHHPHPPISRAGGSASTQQMLNQLMMSQTRAPSSSPMMGNATPVMNNAGIASRGSSATPMQRGGSYHTPTPGPNGATSAGMQQGSPRVGQSQMGGGSG</sequence>
<dbReference type="CDD" id="cd00167">
    <property type="entry name" value="SANT"/>
    <property type="match status" value="1"/>
</dbReference>
<dbReference type="SMART" id="SM00573">
    <property type="entry name" value="HSA"/>
    <property type="match status" value="1"/>
</dbReference>
<feature type="compositionally biased region" description="Polar residues" evidence="9">
    <location>
        <begin position="1187"/>
        <end position="1197"/>
    </location>
</feature>
<evidence type="ECO:0000256" key="4">
    <source>
        <dbReference type="ARBA" id="ARBA00022853"/>
    </source>
</evidence>
<dbReference type="GO" id="GO:0006281">
    <property type="term" value="P:DNA repair"/>
    <property type="evidence" value="ECO:0007669"/>
    <property type="project" value="UniProtKB-KW"/>
</dbReference>
<feature type="compositionally biased region" description="Polar residues" evidence="9">
    <location>
        <begin position="690"/>
        <end position="704"/>
    </location>
</feature>
<evidence type="ECO:0000256" key="3">
    <source>
        <dbReference type="ARBA" id="ARBA00022763"/>
    </source>
</evidence>
<feature type="compositionally biased region" description="Acidic residues" evidence="9">
    <location>
        <begin position="890"/>
        <end position="904"/>
    </location>
</feature>
<feature type="region of interest" description="Disordered" evidence="9">
    <location>
        <begin position="527"/>
        <end position="549"/>
    </location>
</feature>
<evidence type="ECO:0000256" key="7">
    <source>
        <dbReference type="ARBA" id="ARBA00025178"/>
    </source>
</evidence>
<accession>A0A7C8NHU2</accession>
<dbReference type="InterPro" id="IPR009057">
    <property type="entry name" value="Homeodomain-like_sf"/>
</dbReference>
<feature type="compositionally biased region" description="Basic and acidic residues" evidence="9">
    <location>
        <begin position="1002"/>
        <end position="1012"/>
    </location>
</feature>
<feature type="compositionally biased region" description="Polar residues" evidence="9">
    <location>
        <begin position="281"/>
        <end position="303"/>
    </location>
</feature>
<feature type="region of interest" description="Disordered" evidence="9">
    <location>
        <begin position="1650"/>
        <end position="1669"/>
    </location>
</feature>
<comment type="function">
    <text evidence="7">Component of the NuA4 histone acetyltransferase complex which is involved in transcriptional activation of selected genes principally by acetylation of nucleosomal histone H4 and H2A. The NuA4 complex is also involved in DNA repair.</text>
</comment>
<keyword evidence="5" id="KW-0234">DNA repair</keyword>
<comment type="subcellular location">
    <subcellularLocation>
        <location evidence="1">Nucleus</location>
    </subcellularLocation>
</comment>
<dbReference type="GO" id="GO:0005634">
    <property type="term" value="C:nucleus"/>
    <property type="evidence" value="ECO:0007669"/>
    <property type="project" value="UniProtKB-SubCell"/>
</dbReference>
<feature type="domain" description="Myb-like" evidence="10">
    <location>
        <begin position="1087"/>
        <end position="1137"/>
    </location>
</feature>
<protein>
    <recommendedName>
        <fullName evidence="8">Vacuolar import and degradation protein 21</fullName>
    </recommendedName>
</protein>
<evidence type="ECO:0000313" key="13">
    <source>
        <dbReference type="Proteomes" id="UP000475325"/>
    </source>
</evidence>
<evidence type="ECO:0000313" key="12">
    <source>
        <dbReference type="EMBL" id="KAF3108052.1"/>
    </source>
</evidence>
<evidence type="ECO:0000256" key="8">
    <source>
        <dbReference type="ARBA" id="ARBA00029670"/>
    </source>
</evidence>
<feature type="compositionally biased region" description="Low complexity" evidence="9">
    <location>
        <begin position="1285"/>
        <end position="1361"/>
    </location>
</feature>
<gene>
    <name evidence="12" type="ORF">TWF102_011533</name>
</gene>
<feature type="region of interest" description="Disordered" evidence="9">
    <location>
        <begin position="475"/>
        <end position="510"/>
    </location>
</feature>
<feature type="domain" description="HSA" evidence="11">
    <location>
        <begin position="801"/>
        <end position="878"/>
    </location>
</feature>
<keyword evidence="6" id="KW-0539">Nucleus</keyword>
<dbReference type="Pfam" id="PF07529">
    <property type="entry name" value="HSA"/>
    <property type="match status" value="1"/>
</dbReference>
<dbReference type="Pfam" id="PF13921">
    <property type="entry name" value="Myb_DNA-bind_6"/>
    <property type="match status" value="1"/>
</dbReference>
<dbReference type="InterPro" id="IPR014012">
    <property type="entry name" value="HSA_dom"/>
</dbReference>
<feature type="compositionally biased region" description="Low complexity" evidence="9">
    <location>
        <begin position="626"/>
        <end position="636"/>
    </location>
</feature>
<organism evidence="12 13">
    <name type="scientific">Orbilia oligospora</name>
    <name type="common">Nematode-trapping fungus</name>
    <name type="synonym">Arthrobotrys oligospora</name>
    <dbReference type="NCBI Taxonomy" id="2813651"/>
    <lineage>
        <taxon>Eukaryota</taxon>
        <taxon>Fungi</taxon>
        <taxon>Dikarya</taxon>
        <taxon>Ascomycota</taxon>
        <taxon>Pezizomycotina</taxon>
        <taxon>Orbiliomycetes</taxon>
        <taxon>Orbiliales</taxon>
        <taxon>Orbiliaceae</taxon>
        <taxon>Orbilia</taxon>
    </lineage>
</organism>
<evidence type="ECO:0000259" key="10">
    <source>
        <dbReference type="PROSITE" id="PS50090"/>
    </source>
</evidence>
<feature type="compositionally biased region" description="Acidic residues" evidence="9">
    <location>
        <begin position="372"/>
        <end position="381"/>
    </location>
</feature>
<dbReference type="Gene3D" id="1.10.10.60">
    <property type="entry name" value="Homeodomain-like"/>
    <property type="match status" value="1"/>
</dbReference>